<feature type="compositionally biased region" description="Polar residues" evidence="1">
    <location>
        <begin position="99"/>
        <end position="120"/>
    </location>
</feature>
<feature type="region of interest" description="Disordered" evidence="1">
    <location>
        <begin position="499"/>
        <end position="527"/>
    </location>
</feature>
<evidence type="ECO:0000313" key="2">
    <source>
        <dbReference type="EMBL" id="KAK6131099.1"/>
    </source>
</evidence>
<feature type="compositionally biased region" description="Basic and acidic residues" evidence="1">
    <location>
        <begin position="85"/>
        <end position="95"/>
    </location>
</feature>
<gene>
    <name evidence="2" type="ORF">DH2020_035159</name>
</gene>
<accession>A0ABR0VAL3</accession>
<dbReference type="PANTHER" id="PTHR34112">
    <property type="entry name" value="C-JUN-AMINO-TERMINAL KINASE-INTERACTING PROTEIN"/>
    <property type="match status" value="1"/>
</dbReference>
<name>A0ABR0VAL3_REHGL</name>
<evidence type="ECO:0000313" key="3">
    <source>
        <dbReference type="Proteomes" id="UP001318860"/>
    </source>
</evidence>
<feature type="region of interest" description="Disordered" evidence="1">
    <location>
        <begin position="63"/>
        <end position="131"/>
    </location>
</feature>
<sequence>MKELITNGRKGNVGMTLLQCVPMRRRKKMKKKGREGELCLMERTEHALVPEWLRCTGNVAGGGTSAHHSDVSSLHSARSRSFRSNSEKDSLRFPERSSLFDSRNSSISNGSTKHPYSSFTRNHRDKNRVREKEKSLSDEIWDHGSSDPLASILTCGVERIGFRRSQSLVSGKNGEVLPRRVEDSEKNRQSSSNAMLCGGSNPSSIQKSAFEKDFPSLGTEEKQDMTGIRRVVSPGLSSAVQNLPIGNSGFLGGEKWTSALAEVPAILANNGMGHSPLQQNADTFMTSASGTSCSAGLNMAEALSQPAPRVRATPQLPDKSQRLEELAIKQSRRLIPVTPSMPKPLSLSSGDKSKQPKIAVRTNEMIVASKVVQPLPHSPRLSNQFRSGQVRSDSPSTLSHIGKFLVLKPGRENGTTIVTKDASISTGDANCRVLNGHVAVAPSTPTASMSRNNSMVVSALEDKRSNVDKRSSTSLAQSRSEFFKLMRRKTTSNAAEFLSDSSLAVSSPSSETSGEIFKEGHAPVDPSVLENGDQMICNGNGHYSPGKSTNFSDVGENNLFCNGQICPDEEEAAFLRSLGWEENGGEDEGLTEEEINAFYQETLSEFHFAISAIAGFESSASESEA</sequence>
<comment type="caution">
    <text evidence="2">The sequence shown here is derived from an EMBL/GenBank/DDBJ whole genome shotgun (WGS) entry which is preliminary data.</text>
</comment>
<evidence type="ECO:0000256" key="1">
    <source>
        <dbReference type="SAM" id="MobiDB-lite"/>
    </source>
</evidence>
<proteinExistence type="predicted"/>
<reference evidence="2 3" key="1">
    <citation type="journal article" date="2021" name="Comput. Struct. Biotechnol. J.">
        <title>De novo genome assembly of the potent medicinal plant Rehmannia glutinosa using nanopore technology.</title>
        <authorList>
            <person name="Ma L."/>
            <person name="Dong C."/>
            <person name="Song C."/>
            <person name="Wang X."/>
            <person name="Zheng X."/>
            <person name="Niu Y."/>
            <person name="Chen S."/>
            <person name="Feng W."/>
        </authorList>
    </citation>
    <scope>NUCLEOTIDE SEQUENCE [LARGE SCALE GENOMIC DNA]</scope>
    <source>
        <strain evidence="2">DH-2019</strain>
    </source>
</reference>
<dbReference type="Proteomes" id="UP001318860">
    <property type="component" value="Unassembled WGS sequence"/>
</dbReference>
<keyword evidence="3" id="KW-1185">Reference proteome</keyword>
<organism evidence="2 3">
    <name type="scientific">Rehmannia glutinosa</name>
    <name type="common">Chinese foxglove</name>
    <dbReference type="NCBI Taxonomy" id="99300"/>
    <lineage>
        <taxon>Eukaryota</taxon>
        <taxon>Viridiplantae</taxon>
        <taxon>Streptophyta</taxon>
        <taxon>Embryophyta</taxon>
        <taxon>Tracheophyta</taxon>
        <taxon>Spermatophyta</taxon>
        <taxon>Magnoliopsida</taxon>
        <taxon>eudicotyledons</taxon>
        <taxon>Gunneridae</taxon>
        <taxon>Pentapetalae</taxon>
        <taxon>asterids</taxon>
        <taxon>lamiids</taxon>
        <taxon>Lamiales</taxon>
        <taxon>Orobanchaceae</taxon>
        <taxon>Rehmannieae</taxon>
        <taxon>Rehmannia</taxon>
    </lineage>
</organism>
<dbReference type="PANTHER" id="PTHR34112:SF13">
    <property type="entry name" value="OS04G0448200 PROTEIN"/>
    <property type="match status" value="1"/>
</dbReference>
<protein>
    <submittedName>
        <fullName evidence="2">Uncharacterized protein</fullName>
    </submittedName>
</protein>
<feature type="compositionally biased region" description="Polar residues" evidence="1">
    <location>
        <begin position="189"/>
        <end position="202"/>
    </location>
</feature>
<feature type="compositionally biased region" description="Low complexity" evidence="1">
    <location>
        <begin position="499"/>
        <end position="513"/>
    </location>
</feature>
<feature type="region of interest" description="Disordered" evidence="1">
    <location>
        <begin position="180"/>
        <end position="202"/>
    </location>
</feature>
<dbReference type="EMBL" id="JABTTQ020001465">
    <property type="protein sequence ID" value="KAK6131099.1"/>
    <property type="molecule type" value="Genomic_DNA"/>
</dbReference>
<feature type="region of interest" description="Disordered" evidence="1">
    <location>
        <begin position="337"/>
        <end position="356"/>
    </location>
</feature>